<dbReference type="PANTHER" id="PTHR24171:SF8">
    <property type="entry name" value="BRCA1-ASSOCIATED RING DOMAIN PROTEIN 1"/>
    <property type="match status" value="1"/>
</dbReference>
<dbReference type="GO" id="GO:0031436">
    <property type="term" value="C:BRCA1-BARD1 complex"/>
    <property type="evidence" value="ECO:0007669"/>
    <property type="project" value="TreeGrafter"/>
</dbReference>
<dbReference type="PROSITE" id="PS50088">
    <property type="entry name" value="ANK_REPEAT"/>
    <property type="match status" value="2"/>
</dbReference>
<dbReference type="GO" id="GO:0004842">
    <property type="term" value="F:ubiquitin-protein transferase activity"/>
    <property type="evidence" value="ECO:0007669"/>
    <property type="project" value="TreeGrafter"/>
</dbReference>
<dbReference type="SUPFAM" id="SSF48403">
    <property type="entry name" value="Ankyrin repeat"/>
    <property type="match status" value="1"/>
</dbReference>
<dbReference type="OrthoDB" id="20872at2759"/>
<accession>A0A8K0EHL1</accession>
<sequence>MEPVSPILAVPSPTWGQDSVTLIQAVQRGDVTKVNDLIKTGCDVNKNEETFLGASAVHLAALMGNTETFLGASAVHVAALMGNTEVLDLLISLGAKVNAIDGGTYGTPLTYAVMKSQADCVRSLISHGAEVDDLSTEMMESLWRLAVDEAEGGRFDMND</sequence>
<keyword evidence="2 3" id="KW-0040">ANK repeat</keyword>
<dbReference type="Gene3D" id="1.25.40.20">
    <property type="entry name" value="Ankyrin repeat-containing domain"/>
    <property type="match status" value="1"/>
</dbReference>
<evidence type="ECO:0000256" key="3">
    <source>
        <dbReference type="PROSITE-ProRule" id="PRU00023"/>
    </source>
</evidence>
<evidence type="ECO:0000256" key="1">
    <source>
        <dbReference type="ARBA" id="ARBA00022737"/>
    </source>
</evidence>
<evidence type="ECO:0000313" key="4">
    <source>
        <dbReference type="EMBL" id="CAH1251774.1"/>
    </source>
</evidence>
<dbReference type="Pfam" id="PF12796">
    <property type="entry name" value="Ank_2"/>
    <property type="match status" value="1"/>
</dbReference>
<evidence type="ECO:0000313" key="5">
    <source>
        <dbReference type="Proteomes" id="UP000838412"/>
    </source>
</evidence>
<dbReference type="GO" id="GO:0070531">
    <property type="term" value="C:BRCA1-A complex"/>
    <property type="evidence" value="ECO:0007669"/>
    <property type="project" value="TreeGrafter"/>
</dbReference>
<dbReference type="EMBL" id="OV696704">
    <property type="protein sequence ID" value="CAH1251774.1"/>
    <property type="molecule type" value="Genomic_DNA"/>
</dbReference>
<dbReference type="Proteomes" id="UP000838412">
    <property type="component" value="Chromosome 19"/>
</dbReference>
<dbReference type="PANTHER" id="PTHR24171">
    <property type="entry name" value="ANKYRIN REPEAT DOMAIN-CONTAINING PROTEIN 39-RELATED"/>
    <property type="match status" value="1"/>
</dbReference>
<dbReference type="InterPro" id="IPR036770">
    <property type="entry name" value="Ankyrin_rpt-contain_sf"/>
</dbReference>
<proteinExistence type="predicted"/>
<keyword evidence="1" id="KW-0677">Repeat</keyword>
<dbReference type="InterPro" id="IPR002110">
    <property type="entry name" value="Ankyrin_rpt"/>
</dbReference>
<dbReference type="SMART" id="SM00248">
    <property type="entry name" value="ANK"/>
    <property type="match status" value="3"/>
</dbReference>
<feature type="repeat" description="ANK" evidence="3">
    <location>
        <begin position="70"/>
        <end position="102"/>
    </location>
</feature>
<feature type="repeat" description="ANK" evidence="3">
    <location>
        <begin position="104"/>
        <end position="136"/>
    </location>
</feature>
<name>A0A8K0EHL1_BRALA</name>
<keyword evidence="5" id="KW-1185">Reference proteome</keyword>
<protein>
    <submittedName>
        <fullName evidence="4">ANK2 protein</fullName>
    </submittedName>
</protein>
<dbReference type="AlphaFoldDB" id="A0A8K0EHL1"/>
<dbReference type="PROSITE" id="PS50297">
    <property type="entry name" value="ANK_REP_REGION"/>
    <property type="match status" value="1"/>
</dbReference>
<organism evidence="4 5">
    <name type="scientific">Branchiostoma lanceolatum</name>
    <name type="common">Common lancelet</name>
    <name type="synonym">Amphioxus lanceolatum</name>
    <dbReference type="NCBI Taxonomy" id="7740"/>
    <lineage>
        <taxon>Eukaryota</taxon>
        <taxon>Metazoa</taxon>
        <taxon>Chordata</taxon>
        <taxon>Cephalochordata</taxon>
        <taxon>Leptocardii</taxon>
        <taxon>Amphioxiformes</taxon>
        <taxon>Branchiostomatidae</taxon>
        <taxon>Branchiostoma</taxon>
    </lineage>
</organism>
<evidence type="ECO:0000256" key="2">
    <source>
        <dbReference type="ARBA" id="ARBA00023043"/>
    </source>
</evidence>
<dbReference type="GO" id="GO:0085020">
    <property type="term" value="P:protein K6-linked ubiquitination"/>
    <property type="evidence" value="ECO:0007669"/>
    <property type="project" value="TreeGrafter"/>
</dbReference>
<gene>
    <name evidence="4" type="primary">ANK2</name>
    <name evidence="4" type="ORF">BLAG_LOCUS12060</name>
</gene>
<reference evidence="4" key="1">
    <citation type="submission" date="2022-01" db="EMBL/GenBank/DDBJ databases">
        <authorList>
            <person name="Braso-Vives M."/>
        </authorList>
    </citation>
    <scope>NUCLEOTIDE SEQUENCE</scope>
</reference>
<dbReference type="PRINTS" id="PR01415">
    <property type="entry name" value="ANKYRIN"/>
</dbReference>